<reference evidence="2" key="1">
    <citation type="journal article" date="2018" name="BMC Genomics">
        <title>Genomic insights into host adaptation between the wheat stripe rust pathogen (Puccinia striiformis f. sp. tritici) and the barley stripe rust pathogen (Puccinia striiformis f. sp. hordei).</title>
        <authorList>
            <person name="Xia C."/>
            <person name="Wang M."/>
            <person name="Yin C."/>
            <person name="Cornejo O.E."/>
            <person name="Hulbert S.H."/>
            <person name="Chen X."/>
        </authorList>
    </citation>
    <scope>NUCLEOTIDE SEQUENCE [LARGE SCALE GENOMIC DNA]</scope>
    <source>
        <strain evidence="2">93-210</strain>
    </source>
</reference>
<proteinExistence type="predicted"/>
<name>A0ACC0DR06_9BASI</name>
<organism evidence="1 2">
    <name type="scientific">Puccinia striiformis f. sp. tritici</name>
    <dbReference type="NCBI Taxonomy" id="168172"/>
    <lineage>
        <taxon>Eukaryota</taxon>
        <taxon>Fungi</taxon>
        <taxon>Dikarya</taxon>
        <taxon>Basidiomycota</taxon>
        <taxon>Pucciniomycotina</taxon>
        <taxon>Pucciniomycetes</taxon>
        <taxon>Pucciniales</taxon>
        <taxon>Pucciniaceae</taxon>
        <taxon>Puccinia</taxon>
    </lineage>
</organism>
<protein>
    <submittedName>
        <fullName evidence="1">Uncharacterized protein</fullName>
    </submittedName>
</protein>
<dbReference type="Proteomes" id="UP001060170">
    <property type="component" value="Chromosome 17"/>
</dbReference>
<reference evidence="2" key="2">
    <citation type="journal article" date="2018" name="Mol. Plant Microbe Interact.">
        <title>Genome sequence resources for the wheat stripe rust pathogen (Puccinia striiformis f. sp. tritici) and the barley stripe rust pathogen (Puccinia striiformis f. sp. hordei).</title>
        <authorList>
            <person name="Xia C."/>
            <person name="Wang M."/>
            <person name="Yin C."/>
            <person name="Cornejo O.E."/>
            <person name="Hulbert S.H."/>
            <person name="Chen X."/>
        </authorList>
    </citation>
    <scope>NUCLEOTIDE SEQUENCE [LARGE SCALE GENOMIC DNA]</scope>
    <source>
        <strain evidence="2">93-210</strain>
    </source>
</reference>
<evidence type="ECO:0000313" key="1">
    <source>
        <dbReference type="EMBL" id="KAI7936666.1"/>
    </source>
</evidence>
<sequence>MELVVIKHIDNLEQFFSNLPENVAPNRYVLRHTFSTMRFPLKFFSIRDNRDLQSQAANLGIWRNYIPQFDD</sequence>
<dbReference type="EMBL" id="CM045881">
    <property type="protein sequence ID" value="KAI7936666.1"/>
    <property type="molecule type" value="Genomic_DNA"/>
</dbReference>
<comment type="caution">
    <text evidence="1">The sequence shown here is derived from an EMBL/GenBank/DDBJ whole genome shotgun (WGS) entry which is preliminary data.</text>
</comment>
<gene>
    <name evidence="1" type="ORF">MJO28_015565</name>
</gene>
<reference evidence="1 2" key="3">
    <citation type="journal article" date="2022" name="Microbiol. Spectr.">
        <title>Folding features and dynamics of 3D genome architecture in plant fungal pathogens.</title>
        <authorList>
            <person name="Xia C."/>
        </authorList>
    </citation>
    <scope>NUCLEOTIDE SEQUENCE [LARGE SCALE GENOMIC DNA]</scope>
    <source>
        <strain evidence="1 2">93-210</strain>
    </source>
</reference>
<accession>A0ACC0DR06</accession>
<keyword evidence="2" id="KW-1185">Reference proteome</keyword>
<evidence type="ECO:0000313" key="2">
    <source>
        <dbReference type="Proteomes" id="UP001060170"/>
    </source>
</evidence>